<gene>
    <name evidence="1" type="ORF">H1S01_03330</name>
</gene>
<evidence type="ECO:0000313" key="1">
    <source>
        <dbReference type="EMBL" id="MBC9783544.1"/>
    </source>
</evidence>
<reference evidence="1 2" key="1">
    <citation type="submission" date="2020-07" db="EMBL/GenBank/DDBJ databases">
        <title>Draft whole-genome sequence of Heliobacterium chlorum DSM 3682, type strain.</title>
        <authorList>
            <person name="Kyndt J.A."/>
            <person name="Meyer T.E."/>
            <person name="Imhoff J.F."/>
        </authorList>
    </citation>
    <scope>NUCLEOTIDE SEQUENCE [LARGE SCALE GENOMIC DNA]</scope>
    <source>
        <strain evidence="1 2">DSM 3682</strain>
    </source>
</reference>
<keyword evidence="2" id="KW-1185">Reference proteome</keyword>
<proteinExistence type="predicted"/>
<comment type="caution">
    <text evidence="1">The sequence shown here is derived from an EMBL/GenBank/DDBJ whole genome shotgun (WGS) entry which is preliminary data.</text>
</comment>
<dbReference type="RefSeq" id="WP_188038701.1">
    <property type="nucleotide sequence ID" value="NZ_JACVHF010000002.1"/>
</dbReference>
<accession>A0ABR7SYE0</accession>
<name>A0ABR7SYE0_HELCL</name>
<organism evidence="1 2">
    <name type="scientific">Heliobacterium chlorum</name>
    <dbReference type="NCBI Taxonomy" id="2698"/>
    <lineage>
        <taxon>Bacteria</taxon>
        <taxon>Bacillati</taxon>
        <taxon>Bacillota</taxon>
        <taxon>Clostridia</taxon>
        <taxon>Eubacteriales</taxon>
        <taxon>Heliobacteriaceae</taxon>
        <taxon>Heliobacterium</taxon>
    </lineage>
</organism>
<dbReference type="Proteomes" id="UP000617402">
    <property type="component" value="Unassembled WGS sequence"/>
</dbReference>
<evidence type="ECO:0000313" key="2">
    <source>
        <dbReference type="Proteomes" id="UP000617402"/>
    </source>
</evidence>
<protein>
    <submittedName>
        <fullName evidence="1">Uncharacterized protein</fullName>
    </submittedName>
</protein>
<dbReference type="EMBL" id="JACVHF010000002">
    <property type="protein sequence ID" value="MBC9783544.1"/>
    <property type="molecule type" value="Genomic_DNA"/>
</dbReference>
<sequence length="107" mass="12133">MTDLDLVRMNIQDGVEPYTFADDVIQSFLDRMGDVNQVSAHFWMLRAGNASLRNFKFSADGRTVDKTMQAKECREQAAYFLQQSMTTPADAVAEIAWTGAFNPPERY</sequence>